<dbReference type="CDD" id="cd01283">
    <property type="entry name" value="cytidine_deaminase"/>
    <property type="match status" value="1"/>
</dbReference>
<dbReference type="Proteomes" id="UP000254150">
    <property type="component" value="Unassembled WGS sequence"/>
</dbReference>
<dbReference type="GeneID" id="95073060"/>
<dbReference type="Gene3D" id="3.40.140.10">
    <property type="entry name" value="Cytidine Deaminase, domain 2"/>
    <property type="match status" value="1"/>
</dbReference>
<keyword evidence="1" id="KW-0378">Hydrolase</keyword>
<proteinExistence type="predicted"/>
<dbReference type="AlphaFoldDB" id="A0A380NCA1"/>
<dbReference type="EC" id="3.5.4.5" evidence="1"/>
<dbReference type="GO" id="GO:0004126">
    <property type="term" value="F:cytidine deaminase activity"/>
    <property type="evidence" value="ECO:0007669"/>
    <property type="project" value="UniProtKB-EC"/>
</dbReference>
<protein>
    <submittedName>
        <fullName evidence="1">Cytidine deaminase</fullName>
        <ecNumber evidence="1">3.5.4.5</ecNumber>
    </submittedName>
</protein>
<reference evidence="1 2" key="1">
    <citation type="submission" date="2018-06" db="EMBL/GenBank/DDBJ databases">
        <authorList>
            <consortium name="Pathogen Informatics"/>
            <person name="Doyle S."/>
        </authorList>
    </citation>
    <scope>NUCLEOTIDE SEQUENCE [LARGE SCALE GENOMIC DNA]</scope>
    <source>
        <strain evidence="1 2">NCTC7807</strain>
    </source>
</reference>
<sequence length="148" mass="15880">MALDQALVDAARDQLDRRWPADEDGGAAAVRLADGRVLTSVGLDNLNMSVALCHETGALIQAYTLDVPVTATVCLCRDRERNRLLVLPPCGICQERLALWGPRVEAAVPDATAPGGWRAATLAELNPLYWGTSFTEDGDWPTQAAHSA</sequence>
<dbReference type="NCBIfam" id="NF006155">
    <property type="entry name" value="PRK08298.1"/>
    <property type="match status" value="1"/>
</dbReference>
<evidence type="ECO:0000313" key="1">
    <source>
        <dbReference type="EMBL" id="SUP37087.1"/>
    </source>
</evidence>
<dbReference type="SUPFAM" id="SSF53927">
    <property type="entry name" value="Cytidine deaminase-like"/>
    <property type="match status" value="1"/>
</dbReference>
<evidence type="ECO:0000313" key="2">
    <source>
        <dbReference type="Proteomes" id="UP000254150"/>
    </source>
</evidence>
<dbReference type="InterPro" id="IPR016193">
    <property type="entry name" value="Cytidine_deaminase-like"/>
</dbReference>
<gene>
    <name evidence="1" type="ORF">NCTC7807_02439</name>
</gene>
<accession>A0A380NCA1</accession>
<dbReference type="RefSeq" id="WP_115068517.1">
    <property type="nucleotide sequence ID" value="NZ_UHID01000005.1"/>
</dbReference>
<name>A0A380NCA1_STRGR</name>
<organism evidence="1 2">
    <name type="scientific">Streptomyces griseus</name>
    <dbReference type="NCBI Taxonomy" id="1911"/>
    <lineage>
        <taxon>Bacteria</taxon>
        <taxon>Bacillati</taxon>
        <taxon>Actinomycetota</taxon>
        <taxon>Actinomycetes</taxon>
        <taxon>Kitasatosporales</taxon>
        <taxon>Streptomycetaceae</taxon>
        <taxon>Streptomyces</taxon>
    </lineage>
</organism>
<dbReference type="EMBL" id="UHID01000005">
    <property type="protein sequence ID" value="SUP37087.1"/>
    <property type="molecule type" value="Genomic_DNA"/>
</dbReference>